<dbReference type="GO" id="GO:0000902">
    <property type="term" value="P:cell morphogenesis"/>
    <property type="evidence" value="ECO:0007669"/>
    <property type="project" value="InterPro"/>
</dbReference>
<dbReference type="InterPro" id="IPR046866">
    <property type="entry name" value="FapA_N"/>
</dbReference>
<name>A0A7C3CFJ8_9BACT</name>
<dbReference type="Proteomes" id="UP000886043">
    <property type="component" value="Unassembled WGS sequence"/>
</dbReference>
<keyword evidence="1" id="KW-0175">Coiled coil</keyword>
<protein>
    <submittedName>
        <fullName evidence="3">DUF342 domain-containing protein</fullName>
    </submittedName>
</protein>
<dbReference type="SUPFAM" id="SSF63848">
    <property type="entry name" value="Cell-division inhibitor MinC, C-terminal domain"/>
    <property type="match status" value="1"/>
</dbReference>
<dbReference type="Pfam" id="PF20250">
    <property type="entry name" value="FapA_N"/>
    <property type="match status" value="1"/>
</dbReference>
<evidence type="ECO:0000256" key="1">
    <source>
        <dbReference type="SAM" id="Coils"/>
    </source>
</evidence>
<dbReference type="InterPro" id="IPR036145">
    <property type="entry name" value="MinC_C_sf"/>
</dbReference>
<accession>A0A7C3CFJ8</accession>
<reference evidence="3" key="1">
    <citation type="journal article" date="2020" name="mSystems">
        <title>Genome- and Community-Level Interaction Insights into Carbon Utilization and Element Cycling Functions of Hydrothermarchaeota in Hydrothermal Sediment.</title>
        <authorList>
            <person name="Zhou Z."/>
            <person name="Liu Y."/>
            <person name="Xu W."/>
            <person name="Pan J."/>
            <person name="Luo Z.H."/>
            <person name="Li M."/>
        </authorList>
    </citation>
    <scope>NUCLEOTIDE SEQUENCE [LARGE SCALE GENOMIC DNA]</scope>
    <source>
        <strain evidence="3">HyVt-483</strain>
    </source>
</reference>
<organism evidence="3">
    <name type="scientific">Thermosulfurimonas dismutans</name>
    <dbReference type="NCBI Taxonomy" id="999894"/>
    <lineage>
        <taxon>Bacteria</taxon>
        <taxon>Pseudomonadati</taxon>
        <taxon>Thermodesulfobacteriota</taxon>
        <taxon>Thermodesulfobacteria</taxon>
        <taxon>Thermodesulfobacteriales</taxon>
        <taxon>Thermodesulfobacteriaceae</taxon>
        <taxon>Thermosulfurimonas</taxon>
    </lineage>
</organism>
<comment type="caution">
    <text evidence="3">The sequence shown here is derived from an EMBL/GenBank/DDBJ whole genome shotgun (WGS) entry which is preliminary data.</text>
</comment>
<dbReference type="PANTHER" id="PTHR38032:SF1">
    <property type="entry name" value="RNA-BINDING PROTEIN KHPB N-TERMINAL DOMAIN-CONTAINING PROTEIN"/>
    <property type="match status" value="1"/>
</dbReference>
<gene>
    <name evidence="3" type="ORF">ENJ40_02965</name>
</gene>
<dbReference type="AlphaFoldDB" id="A0A7C3CFJ8"/>
<sequence>SVPAGTAVARVLPPTPGVPGLTVWGEPIPPKPGHKLRLRKETSGVDEKLRGLEEELEGVTGEEGRADLVLGPGLRYDPEKELILAEEGGFLEIQQRRLRIHPVYTLRGDVDWNTGNIHFHGRKLTVTGSVKRGFQVEVQGDLEIRGNVEDGVRIRTGGHLTVGGIVKGAGTSVEAGGNAILNIVEQAVIKVKGNLTVTGYLLQTRAMVGGSLSVLGEKGLVGGETFVEGSGVVSVAGNPAFVRTVVRVGFSYEVAEEVYRLEREFDRLDQLTDQMKEALVQGIRMAKEGRLSPRQKKILGRLYRVLKEKLLEMAEIKERMASLEEELERGAMALLQITRWAYPNVLVGVGRHTLLLQKEYGPGVFALEGARIVYRG</sequence>
<dbReference type="InterPro" id="IPR046865">
    <property type="entry name" value="FapA_b_solenoid"/>
</dbReference>
<dbReference type="Pfam" id="PF03961">
    <property type="entry name" value="FapA"/>
    <property type="match status" value="1"/>
</dbReference>
<feature type="domain" description="Flagellar Assembly Protein A N-terminal region" evidence="2">
    <location>
        <begin position="1"/>
        <end position="45"/>
    </location>
</feature>
<dbReference type="EMBL" id="DRMH01000030">
    <property type="protein sequence ID" value="HFC97407.1"/>
    <property type="molecule type" value="Genomic_DNA"/>
</dbReference>
<dbReference type="InterPro" id="IPR005646">
    <property type="entry name" value="FapA"/>
</dbReference>
<proteinExistence type="predicted"/>
<evidence type="ECO:0000259" key="2">
    <source>
        <dbReference type="Pfam" id="PF20250"/>
    </source>
</evidence>
<feature type="coiled-coil region" evidence="1">
    <location>
        <begin position="306"/>
        <end position="333"/>
    </location>
</feature>
<evidence type="ECO:0000313" key="3">
    <source>
        <dbReference type="EMBL" id="HFC97407.1"/>
    </source>
</evidence>
<feature type="non-terminal residue" evidence="3">
    <location>
        <position position="1"/>
    </location>
</feature>
<dbReference type="PANTHER" id="PTHR38032">
    <property type="entry name" value="POLYMERASE-RELATED"/>
    <property type="match status" value="1"/>
</dbReference>